<comment type="subunit">
    <text evidence="8">Component of the TIM23 complex.</text>
</comment>
<keyword evidence="8" id="KW-0813">Transport</keyword>
<evidence type="ECO:0000256" key="5">
    <source>
        <dbReference type="ARBA" id="ARBA00022989"/>
    </source>
</evidence>
<proteinExistence type="inferred from homology"/>
<name>A0ABN8PAP0_9CNID</name>
<dbReference type="Proteomes" id="UP001159427">
    <property type="component" value="Unassembled WGS sequence"/>
</dbReference>
<evidence type="ECO:0000256" key="8">
    <source>
        <dbReference type="RuleBase" id="RU367142"/>
    </source>
</evidence>
<evidence type="ECO:0000313" key="10">
    <source>
        <dbReference type="Proteomes" id="UP001159427"/>
    </source>
</evidence>
<dbReference type="PANTHER" id="PTHR13032:SF6">
    <property type="entry name" value="MITOCHONDRIAL IMPORT INNER MEMBRANE TRANSLOCASE SUBUNIT TIM21"/>
    <property type="match status" value="1"/>
</dbReference>
<keyword evidence="8" id="KW-0811">Translocation</keyword>
<evidence type="ECO:0000313" key="9">
    <source>
        <dbReference type="EMBL" id="CAH3139853.1"/>
    </source>
</evidence>
<keyword evidence="10" id="KW-1185">Reference proteome</keyword>
<keyword evidence="4" id="KW-0809">Transit peptide</keyword>
<comment type="subcellular location">
    <subcellularLocation>
        <location evidence="8">Mitochondrion inner membrane</location>
        <topology evidence="8">Single-pass membrane protein</topology>
    </subcellularLocation>
    <subcellularLocation>
        <location evidence="1">Mitochondrion membrane</location>
        <topology evidence="1">Single-pass membrane protein</topology>
    </subcellularLocation>
</comment>
<gene>
    <name evidence="9" type="ORF">PEVE_00041507</name>
</gene>
<reference evidence="9 10" key="1">
    <citation type="submission" date="2022-05" db="EMBL/GenBank/DDBJ databases">
        <authorList>
            <consortium name="Genoscope - CEA"/>
            <person name="William W."/>
        </authorList>
    </citation>
    <scope>NUCLEOTIDE SEQUENCE [LARGE SCALE GENOMIC DNA]</scope>
</reference>
<dbReference type="Pfam" id="PF08294">
    <property type="entry name" value="TIM21"/>
    <property type="match status" value="1"/>
</dbReference>
<protein>
    <recommendedName>
        <fullName evidence="8">Mitochondrial import inner membrane translocase subunit Tim21</fullName>
    </recommendedName>
</protein>
<comment type="similarity">
    <text evidence="2 8">Belongs to the TIM21 family.</text>
</comment>
<sequence>MLAFKNISAILPKRLPSRLFIIRQSSAFRLILKNGDLAKHLVGPVAVPLQLRLSACKECGLFSCRPSVRFLSEKKSNDKKAEGSSVFQELVESREQPQTQLTVGAKVVQAGKDVSYFGIILIGFAITGALLWFLVSELFLGFSPNRVYAHALKKVKANAEVVEAIGEPIMGHGETTSRGRRRHVSYQEYLVEGENYMRVKFYVKGSKRKGTVHADVKQGSRGNFDYRFIFVELSPYETIVVLDNR</sequence>
<keyword evidence="3 8" id="KW-0812">Transmembrane</keyword>
<feature type="transmembrane region" description="Helical" evidence="8">
    <location>
        <begin position="114"/>
        <end position="135"/>
    </location>
</feature>
<organism evidence="9 10">
    <name type="scientific">Porites evermanni</name>
    <dbReference type="NCBI Taxonomy" id="104178"/>
    <lineage>
        <taxon>Eukaryota</taxon>
        <taxon>Metazoa</taxon>
        <taxon>Cnidaria</taxon>
        <taxon>Anthozoa</taxon>
        <taxon>Hexacorallia</taxon>
        <taxon>Scleractinia</taxon>
        <taxon>Fungiina</taxon>
        <taxon>Poritidae</taxon>
        <taxon>Porites</taxon>
    </lineage>
</organism>
<keyword evidence="8" id="KW-0999">Mitochondrion inner membrane</keyword>
<accession>A0ABN8PAP0</accession>
<evidence type="ECO:0000256" key="2">
    <source>
        <dbReference type="ARBA" id="ARBA00010867"/>
    </source>
</evidence>
<keyword evidence="7 8" id="KW-0472">Membrane</keyword>
<comment type="function">
    <text evidence="8">Essential component of the TIM23 complex, a complex that mediates the translocation of transit peptide-containing proteins across the mitochondrial inner membrane.</text>
</comment>
<evidence type="ECO:0000256" key="3">
    <source>
        <dbReference type="ARBA" id="ARBA00022692"/>
    </source>
</evidence>
<evidence type="ECO:0000256" key="4">
    <source>
        <dbReference type="ARBA" id="ARBA00022946"/>
    </source>
</evidence>
<keyword evidence="8" id="KW-0653">Protein transport</keyword>
<keyword evidence="5 8" id="KW-1133">Transmembrane helix</keyword>
<comment type="caution">
    <text evidence="9">The sequence shown here is derived from an EMBL/GenBank/DDBJ whole genome shotgun (WGS) entry which is preliminary data.</text>
</comment>
<dbReference type="Gene3D" id="3.10.450.320">
    <property type="entry name" value="Mitochondrial import inner membrane translocase subunit Tim21"/>
    <property type="match status" value="1"/>
</dbReference>
<dbReference type="PANTHER" id="PTHR13032">
    <property type="entry name" value="MITOCHONDRIAL IMPORT INNER MEMBRANE TRANSLOCASE SUBUNIT TIM21"/>
    <property type="match status" value="1"/>
</dbReference>
<dbReference type="EMBL" id="CALNXI010000790">
    <property type="protein sequence ID" value="CAH3139853.1"/>
    <property type="molecule type" value="Genomic_DNA"/>
</dbReference>
<dbReference type="InterPro" id="IPR038552">
    <property type="entry name" value="Tim21_IMS_sf"/>
</dbReference>
<evidence type="ECO:0000256" key="6">
    <source>
        <dbReference type="ARBA" id="ARBA00023128"/>
    </source>
</evidence>
<dbReference type="InterPro" id="IPR013261">
    <property type="entry name" value="Tim21"/>
</dbReference>
<keyword evidence="6 8" id="KW-0496">Mitochondrion</keyword>
<evidence type="ECO:0000256" key="7">
    <source>
        <dbReference type="ARBA" id="ARBA00023136"/>
    </source>
</evidence>
<evidence type="ECO:0000256" key="1">
    <source>
        <dbReference type="ARBA" id="ARBA00004304"/>
    </source>
</evidence>